<keyword evidence="2" id="KW-1185">Reference proteome</keyword>
<dbReference type="EMBL" id="OOIL02002582">
    <property type="protein sequence ID" value="VFQ83369.1"/>
    <property type="molecule type" value="Genomic_DNA"/>
</dbReference>
<dbReference type="Proteomes" id="UP000595140">
    <property type="component" value="Unassembled WGS sequence"/>
</dbReference>
<accession>A0A484M463</accession>
<organism evidence="1 2">
    <name type="scientific">Cuscuta campestris</name>
    <dbReference type="NCBI Taxonomy" id="132261"/>
    <lineage>
        <taxon>Eukaryota</taxon>
        <taxon>Viridiplantae</taxon>
        <taxon>Streptophyta</taxon>
        <taxon>Embryophyta</taxon>
        <taxon>Tracheophyta</taxon>
        <taxon>Spermatophyta</taxon>
        <taxon>Magnoliopsida</taxon>
        <taxon>eudicotyledons</taxon>
        <taxon>Gunneridae</taxon>
        <taxon>Pentapetalae</taxon>
        <taxon>asterids</taxon>
        <taxon>lamiids</taxon>
        <taxon>Solanales</taxon>
        <taxon>Convolvulaceae</taxon>
        <taxon>Cuscuteae</taxon>
        <taxon>Cuscuta</taxon>
        <taxon>Cuscuta subgen. Grammica</taxon>
        <taxon>Cuscuta sect. Cleistogrammica</taxon>
    </lineage>
</organism>
<gene>
    <name evidence="1" type="ORF">CCAM_LOCUS25145</name>
</gene>
<sequence>MVQLLQCSKLPQDLWEHHSQEGILFIKVPCLKRNDGKDLEVFSNVREMDLGEDSFSLSERNSDMLLGESIASSGEGN</sequence>
<protein>
    <submittedName>
        <fullName evidence="1">Uncharacterized protein</fullName>
    </submittedName>
</protein>
<evidence type="ECO:0000313" key="1">
    <source>
        <dbReference type="EMBL" id="VFQ83369.1"/>
    </source>
</evidence>
<proteinExistence type="predicted"/>
<dbReference type="AlphaFoldDB" id="A0A484M463"/>
<reference evidence="1 2" key="1">
    <citation type="submission" date="2018-04" db="EMBL/GenBank/DDBJ databases">
        <authorList>
            <person name="Vogel A."/>
        </authorList>
    </citation>
    <scope>NUCLEOTIDE SEQUENCE [LARGE SCALE GENOMIC DNA]</scope>
</reference>
<name>A0A484M463_9ASTE</name>
<evidence type="ECO:0000313" key="2">
    <source>
        <dbReference type="Proteomes" id="UP000595140"/>
    </source>
</evidence>